<dbReference type="KEGG" id="pic:PICST_82388"/>
<dbReference type="Pfam" id="PF22542">
    <property type="entry name" value="Utp8_C"/>
    <property type="match status" value="1"/>
</dbReference>
<dbReference type="InParanoid" id="A3LNG7"/>
<feature type="compositionally biased region" description="Polar residues" evidence="1">
    <location>
        <begin position="678"/>
        <end position="688"/>
    </location>
</feature>
<dbReference type="STRING" id="322104.A3LNG7"/>
<dbReference type="GeneID" id="4837539"/>
<dbReference type="InterPro" id="IPR018843">
    <property type="entry name" value="Utp8_b-prop"/>
</dbReference>
<dbReference type="eggNOG" id="ENOG502QQ4S">
    <property type="taxonomic scope" value="Eukaryota"/>
</dbReference>
<reference evidence="4 5" key="1">
    <citation type="journal article" date="2007" name="Nat. Biotechnol.">
        <title>Genome sequence of the lignocellulose-bioconverting and xylose-fermenting yeast Pichia stipitis.</title>
        <authorList>
            <person name="Jeffries T.W."/>
            <person name="Grigoriev I.V."/>
            <person name="Grimwood J."/>
            <person name="Laplaza J.M."/>
            <person name="Aerts A."/>
            <person name="Salamov A."/>
            <person name="Schmutz J."/>
            <person name="Lindquist E."/>
            <person name="Dehal P."/>
            <person name="Shapiro H."/>
            <person name="Jin Y.S."/>
            <person name="Passoth V."/>
            <person name="Richardson P.M."/>
        </authorList>
    </citation>
    <scope>NUCLEOTIDE SEQUENCE [LARGE SCALE GENOMIC DNA]</scope>
    <source>
        <strain evidence="5">ATCC 58785 / CBS 6054 / NBRC 10063 / NRRL Y-11545</strain>
    </source>
</reference>
<evidence type="ECO:0000256" key="1">
    <source>
        <dbReference type="SAM" id="MobiDB-lite"/>
    </source>
</evidence>
<feature type="domain" description="Utp8 C-terminal" evidence="3">
    <location>
        <begin position="385"/>
        <end position="732"/>
    </location>
</feature>
<evidence type="ECO:0000259" key="3">
    <source>
        <dbReference type="Pfam" id="PF22542"/>
    </source>
</evidence>
<name>A3LNG7_PICST</name>
<dbReference type="EMBL" id="CP000496">
    <property type="protein sequence ID" value="ABN64329.2"/>
    <property type="molecule type" value="Genomic_DNA"/>
</dbReference>
<evidence type="ECO:0000313" key="5">
    <source>
        <dbReference type="Proteomes" id="UP000002258"/>
    </source>
</evidence>
<evidence type="ECO:0000259" key="2">
    <source>
        <dbReference type="Pfam" id="PF10395"/>
    </source>
</evidence>
<protein>
    <recommendedName>
        <fullName evidence="6">U3 small nucleolar RNA-associated protein 8</fullName>
    </recommendedName>
</protein>
<dbReference type="InterPro" id="IPR053881">
    <property type="entry name" value="Utp8_C"/>
</dbReference>
<dbReference type="AlphaFoldDB" id="A3LNG7"/>
<dbReference type="Pfam" id="PF10395">
    <property type="entry name" value="Utp8_b_propeller"/>
    <property type="match status" value="1"/>
</dbReference>
<evidence type="ECO:0008006" key="6">
    <source>
        <dbReference type="Google" id="ProtNLM"/>
    </source>
</evidence>
<dbReference type="RefSeq" id="XP_001382358.2">
    <property type="nucleotide sequence ID" value="XM_001382321.1"/>
</dbReference>
<gene>
    <name evidence="4" type="ORF">PICST_82388</name>
</gene>
<dbReference type="OMA" id="IVTCPNL"/>
<keyword evidence="5" id="KW-1185">Reference proteome</keyword>
<accession>A3LNG7</accession>
<organism evidence="4 5">
    <name type="scientific">Scheffersomyces stipitis (strain ATCC 58785 / CBS 6054 / NBRC 10063 / NRRL Y-11545)</name>
    <name type="common">Yeast</name>
    <name type="synonym">Pichia stipitis</name>
    <dbReference type="NCBI Taxonomy" id="322104"/>
    <lineage>
        <taxon>Eukaryota</taxon>
        <taxon>Fungi</taxon>
        <taxon>Dikarya</taxon>
        <taxon>Ascomycota</taxon>
        <taxon>Saccharomycotina</taxon>
        <taxon>Pichiomycetes</taxon>
        <taxon>Debaryomycetaceae</taxon>
        <taxon>Scheffersomyces</taxon>
    </lineage>
</organism>
<evidence type="ECO:0000313" key="4">
    <source>
        <dbReference type="EMBL" id="ABN64329.2"/>
    </source>
</evidence>
<feature type="region of interest" description="Disordered" evidence="1">
    <location>
        <begin position="666"/>
        <end position="688"/>
    </location>
</feature>
<feature type="compositionally biased region" description="Basic residues" evidence="1">
    <location>
        <begin position="668"/>
        <end position="677"/>
    </location>
</feature>
<dbReference type="FunCoup" id="A3LNG7">
    <property type="interactions" value="336"/>
</dbReference>
<dbReference type="Proteomes" id="UP000002258">
    <property type="component" value="Chromosome 2"/>
</dbReference>
<dbReference type="OrthoDB" id="4055624at2759"/>
<sequence length="733" mass="83006">MSVVVPSLSYNYPLSTLPRTSDLKLHEKVVIPAISSAEPDSIDVGISKSIISSYIIRPTPKLIWSYALSPVTIVDCMAVCEKENNKLYIVGVTERRKHKLLLLNRSLTGSAEDSTTETMELKLEERLKDVKIFNDGALIVAVYESGSIDMFKTEANSLVSTVVEPITKKSKNAPKLLHSQFIDDLSITDRKNFVVLAFHDKTHLHFKLVALNIASSSFFEVNSAKIEVADPASSKIAYAAGFLYHLNPAAKEITSYTIPTFNSQRTISVRALFPDTFQAEEVSFFSPSIDRVLLSVANKIHLINFKFSCLLDTFESPNPDKVLINQVVKVKGSGRDTKSLAVYLYLKNKDNNVYLNVINIDVGLNILSECLGKSIDKNSNEDFFKGLVDLAKQDFETESESLSQELGEVFHHLQEAKRTRDFNKWERILIPYLKNEDWDVIKKSLKSKKKTSEKVYKFKEFEVESDRAVDVNFVTKVLSLIFKINTSKVVEFADPEFIPEHTLIYLLTNPIFPVEYTRGLLKLFSRSEQVTLLRQAIITCPNLTIHELLLQLFSSHNDEVIFSDLINRLIGVFATVDINKEFKKLLQNEESSVNLNDLLNRLLQVKNNHKSWNLIEITIDAGGLFNWSLDTIEKLNELIETKVHALMENSYNLTLTNQVLLFNEPASKKKSKKKSKPTGKSVTDDIVSNNVQQHSQLESIISVKNGAKNKRLDDPSIEISKKYPNYTVDRLLL</sequence>
<dbReference type="HOGENOM" id="CLU_024075_0_0_1"/>
<proteinExistence type="predicted"/>
<feature type="domain" description="Utp8 beta-propeller" evidence="2">
    <location>
        <begin position="5"/>
        <end position="375"/>
    </location>
</feature>